<dbReference type="InterPro" id="IPR023854">
    <property type="entry name" value="PGA_deacetylase_PgaB"/>
</dbReference>
<dbReference type="PANTHER" id="PTHR34216:SF7">
    <property type="entry name" value="POLY-BETA-1,6-N-ACETYL-D-GLUCOSAMINE N-DEACETYLASE"/>
    <property type="match status" value="1"/>
</dbReference>
<organism evidence="4 5">
    <name type="scientific">Scandinavium hiltneri</name>
    <dbReference type="NCBI Taxonomy" id="2926519"/>
    <lineage>
        <taxon>Bacteria</taxon>
        <taxon>Pseudomonadati</taxon>
        <taxon>Pseudomonadota</taxon>
        <taxon>Gammaproteobacteria</taxon>
        <taxon>Enterobacterales</taxon>
        <taxon>Enterobacteriaceae</taxon>
        <taxon>Scandinavium</taxon>
    </lineage>
</organism>
<dbReference type="Gene3D" id="3.20.20.370">
    <property type="entry name" value="Glycoside hydrolase/deacetylase"/>
    <property type="match status" value="1"/>
</dbReference>
<protein>
    <submittedName>
        <fullName evidence="4">Poly-beta-1,6-N-acetyl-D-glucosamine N-deacetylase PgaB</fullName>
        <ecNumber evidence="4">3.5.1.-</ecNumber>
    </submittedName>
</protein>
<gene>
    <name evidence="4" type="primary">pgaB</name>
    <name evidence="4" type="ORF">MUU47_21465</name>
</gene>
<dbReference type="InterPro" id="IPR002509">
    <property type="entry name" value="NODB_dom"/>
</dbReference>
<dbReference type="InterPro" id="IPR051398">
    <property type="entry name" value="Polysacch_Deacetylase"/>
</dbReference>
<comment type="caution">
    <text evidence="4">The sequence shown here is derived from an EMBL/GenBank/DDBJ whole genome shotgun (WGS) entry which is preliminary data.</text>
</comment>
<dbReference type="EC" id="3.5.1.-" evidence="4"/>
<keyword evidence="5" id="KW-1185">Reference proteome</keyword>
<dbReference type="GO" id="GO:0016787">
    <property type="term" value="F:hydrolase activity"/>
    <property type="evidence" value="ECO:0007669"/>
    <property type="project" value="UniProtKB-KW"/>
</dbReference>
<keyword evidence="1" id="KW-0732">Signal</keyword>
<dbReference type="PANTHER" id="PTHR34216">
    <property type="match status" value="1"/>
</dbReference>
<accession>A0ABT2E6Y1</accession>
<reference evidence="4 5" key="1">
    <citation type="submission" date="2022-04" db="EMBL/GenBank/DDBJ databases">
        <title>Proposal of a three novel species of Scandinavium, Scandinavium hiltneri, Scandinavium manionii, Scandinavium tedordense.</title>
        <authorList>
            <person name="Maddock D.W."/>
            <person name="Brady C.L."/>
            <person name="Denman S."/>
            <person name="Arnold D."/>
        </authorList>
    </citation>
    <scope>NUCLEOTIDE SEQUENCE [LARGE SCALE GENOMIC DNA]</scope>
    <source>
        <strain evidence="4 5">H11S7</strain>
    </source>
</reference>
<dbReference type="Pfam" id="PF14883">
    <property type="entry name" value="GHL13"/>
    <property type="match status" value="1"/>
</dbReference>
<evidence type="ECO:0000313" key="5">
    <source>
        <dbReference type="Proteomes" id="UP001205357"/>
    </source>
</evidence>
<keyword evidence="4" id="KW-0378">Hydrolase</keyword>
<dbReference type="InterPro" id="IPR011330">
    <property type="entry name" value="Glyco_hydro/deAcase_b/a-brl"/>
</dbReference>
<feature type="region of interest" description="Disordered" evidence="2">
    <location>
        <begin position="1"/>
        <end position="20"/>
    </location>
</feature>
<sequence length="655" mass="74808">MSEIAFGETPPPFVPPAQRAQQRVNQPWPKNHFLVICYHDIEDGAADERYLTVRTSALKDQIAWLRDNHYQPVSVQQILDAHNGGKELPPKAVLLSFDDGYSSFYSRVWPLLKAYNWPALWAPVGSWVSTPLNQKVNFGGLMTPRERFATWDMVKTLSESPLVEIGAHTWASHYGGQANPEGTTQPAVANRLYDPKSGQYETASQFYQRIDGDVDHITRKLKDVTHKSPRAWVWPYGAAGGTTLSIAQKHGYQLAFTLDDGLGDVNNLMSIPRMLMSGNPSLHDFAEQVTQVQERHLMRVMHIDLDYIYDPNPEQQRKNIDKLIERVHDMRITTVFLQAFADPDGDGNIKALYFPNRWLPVRADLFNYISWQLQTRAGVNVYAWMPVLSFALDPSLPRVTHWDPKTGQTSVDPKQYRRLSPWSPEARKRITEIYQDLASHATFDGILFHDDALLSDFEDVSPPAMVAYQQAGFSGTLDNIRRDPTEFNRWTRYKSHYLIDFTMDLTKAVRAIRGPQVKTARNIYAMPVLKPESEAWYAQNLNDFLRTYDWTAPMAMPLMENVPLAQSNAWLQNLVTTIARHPQALDKTVFELQARDWHKQGDEANVSARQLADWMTLLQMNGASSFGYYPDDFVNDKPEMAPLAPAFSSAWYPQK</sequence>
<feature type="domain" description="NodB homology" evidence="3">
    <location>
        <begin position="91"/>
        <end position="333"/>
    </location>
</feature>
<dbReference type="Gene3D" id="3.20.20.80">
    <property type="entry name" value="Glycosidases"/>
    <property type="match status" value="1"/>
</dbReference>
<dbReference type="EMBL" id="JALIGE010000076">
    <property type="protein sequence ID" value="MCS2163645.1"/>
    <property type="molecule type" value="Genomic_DNA"/>
</dbReference>
<dbReference type="Pfam" id="PF01522">
    <property type="entry name" value="Polysacc_deac_1"/>
    <property type="match status" value="1"/>
</dbReference>
<name>A0ABT2E6Y1_9ENTR</name>
<evidence type="ECO:0000313" key="4">
    <source>
        <dbReference type="EMBL" id="MCS2163645.1"/>
    </source>
</evidence>
<dbReference type="PROSITE" id="PS51677">
    <property type="entry name" value="NODB"/>
    <property type="match status" value="1"/>
</dbReference>
<dbReference type="Proteomes" id="UP001205357">
    <property type="component" value="Unassembled WGS sequence"/>
</dbReference>
<evidence type="ECO:0000259" key="3">
    <source>
        <dbReference type="PROSITE" id="PS51677"/>
    </source>
</evidence>
<evidence type="ECO:0000256" key="2">
    <source>
        <dbReference type="SAM" id="MobiDB-lite"/>
    </source>
</evidence>
<dbReference type="SUPFAM" id="SSF88713">
    <property type="entry name" value="Glycoside hydrolase/deacetylase"/>
    <property type="match status" value="1"/>
</dbReference>
<proteinExistence type="predicted"/>
<dbReference type="InterPro" id="IPR032772">
    <property type="entry name" value="PGA_deacetylase_PgaB_C"/>
</dbReference>
<dbReference type="NCBIfam" id="TIGR03938">
    <property type="entry name" value="deacetyl_PgaB"/>
    <property type="match status" value="1"/>
</dbReference>
<dbReference type="NCBIfam" id="NF011177">
    <property type="entry name" value="PRK14582.1"/>
    <property type="match status" value="1"/>
</dbReference>
<evidence type="ECO:0000256" key="1">
    <source>
        <dbReference type="ARBA" id="ARBA00022729"/>
    </source>
</evidence>